<dbReference type="RefSeq" id="WP_184790742.1">
    <property type="nucleotide sequence ID" value="NZ_BONT01000066.1"/>
</dbReference>
<proteinExistence type="predicted"/>
<protein>
    <submittedName>
        <fullName evidence="3">Uncharacterized protein</fullName>
    </submittedName>
</protein>
<keyword evidence="2" id="KW-0472">Membrane</keyword>
<feature type="region of interest" description="Disordered" evidence="1">
    <location>
        <begin position="34"/>
        <end position="58"/>
    </location>
</feature>
<feature type="transmembrane region" description="Helical" evidence="2">
    <location>
        <begin position="12"/>
        <end position="31"/>
    </location>
</feature>
<dbReference type="EMBL" id="JACHGT010000014">
    <property type="protein sequence ID" value="MBB6037935.1"/>
    <property type="molecule type" value="Genomic_DNA"/>
</dbReference>
<accession>A0A841FPA4</accession>
<dbReference type="Proteomes" id="UP000548476">
    <property type="component" value="Unassembled WGS sequence"/>
</dbReference>
<comment type="caution">
    <text evidence="3">The sequence shown here is derived from an EMBL/GenBank/DDBJ whole genome shotgun (WGS) entry which is preliminary data.</text>
</comment>
<keyword evidence="2" id="KW-0812">Transmembrane</keyword>
<keyword evidence="2" id="KW-1133">Transmembrane helix</keyword>
<evidence type="ECO:0000256" key="2">
    <source>
        <dbReference type="SAM" id="Phobius"/>
    </source>
</evidence>
<dbReference type="AlphaFoldDB" id="A0A841FPA4"/>
<organism evidence="3 4">
    <name type="scientific">Phytomonospora endophytica</name>
    <dbReference type="NCBI Taxonomy" id="714109"/>
    <lineage>
        <taxon>Bacteria</taxon>
        <taxon>Bacillati</taxon>
        <taxon>Actinomycetota</taxon>
        <taxon>Actinomycetes</taxon>
        <taxon>Micromonosporales</taxon>
        <taxon>Micromonosporaceae</taxon>
        <taxon>Phytomonospora</taxon>
    </lineage>
</organism>
<reference evidence="3 4" key="1">
    <citation type="submission" date="2020-08" db="EMBL/GenBank/DDBJ databases">
        <title>Genomic Encyclopedia of Type Strains, Phase IV (KMG-IV): sequencing the most valuable type-strain genomes for metagenomic binning, comparative biology and taxonomic classification.</title>
        <authorList>
            <person name="Goeker M."/>
        </authorList>
    </citation>
    <scope>NUCLEOTIDE SEQUENCE [LARGE SCALE GENOMIC DNA]</scope>
    <source>
        <strain evidence="3 4">YIM 65646</strain>
    </source>
</reference>
<evidence type="ECO:0000313" key="4">
    <source>
        <dbReference type="Proteomes" id="UP000548476"/>
    </source>
</evidence>
<evidence type="ECO:0000256" key="1">
    <source>
        <dbReference type="SAM" id="MobiDB-lite"/>
    </source>
</evidence>
<keyword evidence="4" id="KW-1185">Reference proteome</keyword>
<evidence type="ECO:0000313" key="3">
    <source>
        <dbReference type="EMBL" id="MBB6037935.1"/>
    </source>
</evidence>
<name>A0A841FPA4_9ACTN</name>
<sequence>MTSALDDRDTAVLRTAAYSAVLLLVATGAAAGTRKDLLSPTPPPLHGPPSGDSVATAP</sequence>
<gene>
    <name evidence="3" type="ORF">HNR73_005815</name>
</gene>